<evidence type="ECO:0000256" key="5">
    <source>
        <dbReference type="ARBA" id="ARBA00022842"/>
    </source>
</evidence>
<dbReference type="PRINTS" id="PR00502">
    <property type="entry name" value="NUDIXFAMILY"/>
</dbReference>
<dbReference type="InterPro" id="IPR000086">
    <property type="entry name" value="NUDIX_hydrolase_dom"/>
</dbReference>
<dbReference type="OrthoDB" id="9131041at2"/>
<evidence type="ECO:0000313" key="9">
    <source>
        <dbReference type="Proteomes" id="UP000254060"/>
    </source>
</evidence>
<evidence type="ECO:0000313" key="8">
    <source>
        <dbReference type="EMBL" id="STO07667.1"/>
    </source>
</evidence>
<dbReference type="STRING" id="1397694.GCA_000702585_01530"/>
<dbReference type="EC" id="3.6.1.55" evidence="8"/>
<dbReference type="CDD" id="cd04665">
    <property type="entry name" value="NUDIX_RppH"/>
    <property type="match status" value="1"/>
</dbReference>
<dbReference type="GO" id="GO:0005737">
    <property type="term" value="C:cytoplasm"/>
    <property type="evidence" value="ECO:0007669"/>
    <property type="project" value="TreeGrafter"/>
</dbReference>
<proteinExistence type="inferred from homology"/>
<sequence length="157" mass="18247">MLTFTDYYHNQVELSFTHYPFSDKPLHVWVVARYGAKWVLTKHKQRGLEFPGGKVEPGEHEDDAAIREVFEETGGVVESLHYLGQYRVLGRGDTVIKNIYFAVIERFEDHPAIEETDGAVLLDELPKNLLRNHQYSFMMKDRVLPETMKVLHAKKMV</sequence>
<keyword evidence="5" id="KW-0460">Magnesium</keyword>
<evidence type="ECO:0000256" key="4">
    <source>
        <dbReference type="ARBA" id="ARBA00022801"/>
    </source>
</evidence>
<gene>
    <name evidence="8" type="primary">ytkD</name>
    <name evidence="8" type="ORF">NCTC13163_01019</name>
</gene>
<dbReference type="InterPro" id="IPR015797">
    <property type="entry name" value="NUDIX_hydrolase-like_dom_sf"/>
</dbReference>
<accession>A0A377FS64</accession>
<dbReference type="NCBIfam" id="TIGR02705">
    <property type="entry name" value="nudix_YtkD"/>
    <property type="match status" value="1"/>
</dbReference>
<evidence type="ECO:0000256" key="6">
    <source>
        <dbReference type="RuleBase" id="RU003476"/>
    </source>
</evidence>
<evidence type="ECO:0000256" key="2">
    <source>
        <dbReference type="ARBA" id="ARBA00005582"/>
    </source>
</evidence>
<evidence type="ECO:0000256" key="1">
    <source>
        <dbReference type="ARBA" id="ARBA00001946"/>
    </source>
</evidence>
<dbReference type="PANTHER" id="PTHR43758">
    <property type="entry name" value="7,8-DIHYDRO-8-OXOGUANINE TRIPHOSPHATASE"/>
    <property type="match status" value="1"/>
</dbReference>
<dbReference type="Gene3D" id="3.90.79.10">
    <property type="entry name" value="Nucleoside Triphosphate Pyrophosphohydrolase"/>
    <property type="match status" value="1"/>
</dbReference>
<dbReference type="GO" id="GO:0035539">
    <property type="term" value="F:8-oxo-7,8-dihydrodeoxyguanosine triphosphate pyrophosphatase activity"/>
    <property type="evidence" value="ECO:0007669"/>
    <property type="project" value="UniProtKB-EC"/>
</dbReference>
<dbReference type="InterPro" id="IPR020084">
    <property type="entry name" value="NUDIX_hydrolase_CS"/>
</dbReference>
<name>A0A377FS64_9BACL</name>
<feature type="domain" description="Nudix hydrolase" evidence="7">
    <location>
        <begin position="11"/>
        <end position="143"/>
    </location>
</feature>
<keyword evidence="4 6" id="KW-0378">Hydrolase</keyword>
<comment type="similarity">
    <text evidence="2 6">Belongs to the Nudix hydrolase family.</text>
</comment>
<dbReference type="AlphaFoldDB" id="A0A377FS64"/>
<protein>
    <submittedName>
        <fullName evidence="8">8-oxo-dGTP diphosphatase YtkD</fullName>
        <ecNumber evidence="8">3.6.1.55</ecNumber>
    </submittedName>
</protein>
<dbReference type="EMBL" id="UGGP01000001">
    <property type="protein sequence ID" value="STO07667.1"/>
    <property type="molecule type" value="Genomic_DNA"/>
</dbReference>
<dbReference type="RefSeq" id="WP_029334668.1">
    <property type="nucleotide sequence ID" value="NZ_UGGP01000001.1"/>
</dbReference>
<dbReference type="InterPro" id="IPR014078">
    <property type="entry name" value="Nudix_YtkD"/>
</dbReference>
<evidence type="ECO:0000256" key="3">
    <source>
        <dbReference type="ARBA" id="ARBA00022723"/>
    </source>
</evidence>
<keyword evidence="3" id="KW-0479">Metal-binding</keyword>
<dbReference type="Proteomes" id="UP000254060">
    <property type="component" value="Unassembled WGS sequence"/>
</dbReference>
<dbReference type="Pfam" id="PF00293">
    <property type="entry name" value="NUDIX"/>
    <property type="match status" value="1"/>
</dbReference>
<dbReference type="PANTHER" id="PTHR43758:SF8">
    <property type="entry name" value="8-OXO-DGTP DIPHOSPHATASE YTKD-RELATED"/>
    <property type="match status" value="1"/>
</dbReference>
<dbReference type="InterPro" id="IPR020476">
    <property type="entry name" value="Nudix_hydrolase"/>
</dbReference>
<evidence type="ECO:0000259" key="7">
    <source>
        <dbReference type="PROSITE" id="PS51462"/>
    </source>
</evidence>
<reference evidence="8 9" key="1">
    <citation type="submission" date="2018-06" db="EMBL/GenBank/DDBJ databases">
        <authorList>
            <consortium name="Pathogen Informatics"/>
            <person name="Doyle S."/>
        </authorList>
    </citation>
    <scope>NUCLEOTIDE SEQUENCE [LARGE SCALE GENOMIC DNA]</scope>
    <source>
        <strain evidence="8 9">NCTC13163</strain>
    </source>
</reference>
<dbReference type="GO" id="GO:0046872">
    <property type="term" value="F:metal ion binding"/>
    <property type="evidence" value="ECO:0007669"/>
    <property type="project" value="UniProtKB-KW"/>
</dbReference>
<organism evidence="8 9">
    <name type="scientific">Exiguobacterium aurantiacum</name>
    <dbReference type="NCBI Taxonomy" id="33987"/>
    <lineage>
        <taxon>Bacteria</taxon>
        <taxon>Bacillati</taxon>
        <taxon>Bacillota</taxon>
        <taxon>Bacilli</taxon>
        <taxon>Bacillales</taxon>
        <taxon>Bacillales Family XII. Incertae Sedis</taxon>
        <taxon>Exiguobacterium</taxon>
    </lineage>
</organism>
<comment type="cofactor">
    <cofactor evidence="1">
        <name>Mg(2+)</name>
        <dbReference type="ChEBI" id="CHEBI:18420"/>
    </cofactor>
</comment>
<dbReference type="PROSITE" id="PS00893">
    <property type="entry name" value="NUDIX_BOX"/>
    <property type="match status" value="1"/>
</dbReference>
<dbReference type="SUPFAM" id="SSF55811">
    <property type="entry name" value="Nudix"/>
    <property type="match status" value="1"/>
</dbReference>
<dbReference type="PROSITE" id="PS51462">
    <property type="entry name" value="NUDIX"/>
    <property type="match status" value="1"/>
</dbReference>